<evidence type="ECO:0000256" key="1">
    <source>
        <dbReference type="ARBA" id="ARBA00022722"/>
    </source>
</evidence>
<keyword evidence="4" id="KW-0732">Signal</keyword>
<keyword evidence="2" id="KW-0378">Hydrolase</keyword>
<evidence type="ECO:0000256" key="4">
    <source>
        <dbReference type="SAM" id="SignalP"/>
    </source>
</evidence>
<proteinExistence type="predicted"/>
<comment type="caution">
    <text evidence="5">The sequence shown here is derived from an EMBL/GenBank/DDBJ whole genome shotgun (WGS) entry which is preliminary data.</text>
</comment>
<gene>
    <name evidence="5" type="ORF">EV193_104315</name>
</gene>
<evidence type="ECO:0000256" key="3">
    <source>
        <dbReference type="SAM" id="MobiDB-lite"/>
    </source>
</evidence>
<evidence type="ECO:0000313" key="5">
    <source>
        <dbReference type="EMBL" id="RZS39102.1"/>
    </source>
</evidence>
<keyword evidence="5" id="KW-0255">Endonuclease</keyword>
<sequence>MRTPRNRRRLLVALVGAAAIAVGVQVPAVATNNTATAAEDYYQDAIGKEGPELKAALNTIISNQTKLSYDQVWDALKVTDEDPGNTANVLLLYTGRSQSKDTNGGDPDDWNREHVWAKSHGDFGTETGPGTDVHHLRATDVSVNAERGNKDFDKGGTEVGEAPGNHTDDDSWEPRDAVKGDVARMIFYMAVRYAGTDGFADLELNDEVNNNTKPFMGRLSMLRQWHQQDPPDEAEKKRNQVIFDQFQHNRNPFIDHPEWAASIWP</sequence>
<feature type="signal peptide" evidence="4">
    <location>
        <begin position="1"/>
        <end position="30"/>
    </location>
</feature>
<evidence type="ECO:0000313" key="6">
    <source>
        <dbReference type="Proteomes" id="UP000294257"/>
    </source>
</evidence>
<feature type="region of interest" description="Disordered" evidence="3">
    <location>
        <begin position="147"/>
        <end position="175"/>
    </location>
</feature>
<keyword evidence="6" id="KW-1185">Reference proteome</keyword>
<feature type="compositionally biased region" description="Basic and acidic residues" evidence="3">
    <location>
        <begin position="147"/>
        <end position="156"/>
    </location>
</feature>
<protein>
    <submittedName>
        <fullName evidence="5">Endonuclease I</fullName>
    </submittedName>
</protein>
<dbReference type="InterPro" id="IPR006311">
    <property type="entry name" value="TAT_signal"/>
</dbReference>
<dbReference type="RefSeq" id="WP_130344677.1">
    <property type="nucleotide sequence ID" value="NZ_SGWQ01000004.1"/>
</dbReference>
<keyword evidence="1" id="KW-0540">Nuclease</keyword>
<evidence type="ECO:0000256" key="2">
    <source>
        <dbReference type="ARBA" id="ARBA00022801"/>
    </source>
</evidence>
<dbReference type="AlphaFoldDB" id="A0A4Q7KUE7"/>
<reference evidence="5 6" key="1">
    <citation type="submission" date="2019-02" db="EMBL/GenBank/DDBJ databases">
        <title>Genomic Encyclopedia of Type Strains, Phase IV (KMG-IV): sequencing the most valuable type-strain genomes for metagenomic binning, comparative biology and taxonomic classification.</title>
        <authorList>
            <person name="Goeker M."/>
        </authorList>
    </citation>
    <scope>NUCLEOTIDE SEQUENCE [LARGE SCALE GENOMIC DNA]</scope>
    <source>
        <strain evidence="5 6">DSM 101727</strain>
    </source>
</reference>
<dbReference type="PANTHER" id="PTHR33607">
    <property type="entry name" value="ENDONUCLEASE-1"/>
    <property type="match status" value="1"/>
</dbReference>
<feature type="chain" id="PRO_5020218947" evidence="4">
    <location>
        <begin position="31"/>
        <end position="265"/>
    </location>
</feature>
<accession>A0A4Q7KUE7</accession>
<feature type="compositionally biased region" description="Basic and acidic residues" evidence="3">
    <location>
        <begin position="166"/>
        <end position="175"/>
    </location>
</feature>
<dbReference type="SUPFAM" id="SSF54060">
    <property type="entry name" value="His-Me finger endonucleases"/>
    <property type="match status" value="1"/>
</dbReference>
<name>A0A4Q7KUE7_9PSEU</name>
<dbReference type="OrthoDB" id="9800417at2"/>
<dbReference type="Proteomes" id="UP000294257">
    <property type="component" value="Unassembled WGS sequence"/>
</dbReference>
<dbReference type="InterPro" id="IPR044925">
    <property type="entry name" value="His-Me_finger_sf"/>
</dbReference>
<dbReference type="InterPro" id="IPR007346">
    <property type="entry name" value="Endonuclease-I"/>
</dbReference>
<dbReference type="GO" id="GO:0016787">
    <property type="term" value="F:hydrolase activity"/>
    <property type="evidence" value="ECO:0007669"/>
    <property type="project" value="UniProtKB-KW"/>
</dbReference>
<dbReference type="EMBL" id="SGWQ01000004">
    <property type="protein sequence ID" value="RZS39102.1"/>
    <property type="molecule type" value="Genomic_DNA"/>
</dbReference>
<dbReference type="GO" id="GO:0004519">
    <property type="term" value="F:endonuclease activity"/>
    <property type="evidence" value="ECO:0007669"/>
    <property type="project" value="UniProtKB-KW"/>
</dbReference>
<organism evidence="5 6">
    <name type="scientific">Herbihabitans rhizosphaerae</name>
    <dbReference type="NCBI Taxonomy" id="1872711"/>
    <lineage>
        <taxon>Bacteria</taxon>
        <taxon>Bacillati</taxon>
        <taxon>Actinomycetota</taxon>
        <taxon>Actinomycetes</taxon>
        <taxon>Pseudonocardiales</taxon>
        <taxon>Pseudonocardiaceae</taxon>
        <taxon>Herbihabitans</taxon>
    </lineage>
</organism>
<dbReference type="PANTHER" id="PTHR33607:SF2">
    <property type="entry name" value="ENDONUCLEASE-1"/>
    <property type="match status" value="1"/>
</dbReference>
<dbReference type="PROSITE" id="PS51318">
    <property type="entry name" value="TAT"/>
    <property type="match status" value="1"/>
</dbReference>
<dbReference type="Pfam" id="PF04231">
    <property type="entry name" value="Endonuclease_1"/>
    <property type="match status" value="1"/>
</dbReference>